<dbReference type="EMBL" id="JACYXC010000001">
    <property type="protein sequence ID" value="MBH5334861.1"/>
    <property type="molecule type" value="Genomic_DNA"/>
</dbReference>
<dbReference type="Pfam" id="PF07336">
    <property type="entry name" value="ABATE"/>
    <property type="match status" value="1"/>
</dbReference>
<feature type="domain" description="Zinc finger CGNR" evidence="1">
    <location>
        <begin position="149"/>
        <end position="191"/>
    </location>
</feature>
<comment type="caution">
    <text evidence="2">The sequence shown here is derived from an EMBL/GenBank/DDBJ whole genome shotgun (WGS) entry which is preliminary data.</text>
</comment>
<organism evidence="2 3">
    <name type="scientific">Streptomyces pactum</name>
    <dbReference type="NCBI Taxonomy" id="68249"/>
    <lineage>
        <taxon>Bacteria</taxon>
        <taxon>Bacillati</taxon>
        <taxon>Actinomycetota</taxon>
        <taxon>Actinomycetes</taxon>
        <taxon>Kitasatosporales</taxon>
        <taxon>Streptomycetaceae</taxon>
        <taxon>Streptomyces</taxon>
    </lineage>
</organism>
<dbReference type="InterPro" id="IPR023286">
    <property type="entry name" value="ABATE_dom_sf"/>
</dbReference>
<dbReference type="PANTHER" id="PTHR35525">
    <property type="entry name" value="BLL6575 PROTEIN"/>
    <property type="match status" value="1"/>
</dbReference>
<name>A0ABS0NI67_9ACTN</name>
<dbReference type="SUPFAM" id="SSF160904">
    <property type="entry name" value="Jann2411-like"/>
    <property type="match status" value="1"/>
</dbReference>
<evidence type="ECO:0000259" key="1">
    <source>
        <dbReference type="Pfam" id="PF11706"/>
    </source>
</evidence>
<evidence type="ECO:0000313" key="3">
    <source>
        <dbReference type="Proteomes" id="UP000807371"/>
    </source>
</evidence>
<sequence>MPPAGPRPLLGEPVSLDLLNTEWIAQGVRQDLLTSVEGLHVWLADNGLEHLVTGGTPGDSAPHGAAAPSGGAVLEALLEAREAIGAAVRAPGTEDAVRRVNAVLRHGRVRPLLTGDGPGEAVEFDDPAWGPAWTAAHDYLRLLRTAPDRIRACEHPKCILHFFDTSRNGTRRWCSMAGCGNRAKASRHYARTREDRP</sequence>
<proteinExistence type="predicted"/>
<dbReference type="InterPro" id="IPR010852">
    <property type="entry name" value="ABATE"/>
</dbReference>
<dbReference type="PANTHER" id="PTHR35525:SF3">
    <property type="entry name" value="BLL6575 PROTEIN"/>
    <property type="match status" value="1"/>
</dbReference>
<gene>
    <name evidence="2" type="ORF">IHE55_08665</name>
</gene>
<dbReference type="Proteomes" id="UP000807371">
    <property type="component" value="Unassembled WGS sequence"/>
</dbReference>
<dbReference type="RefSeq" id="WP_197988499.1">
    <property type="nucleotide sequence ID" value="NZ_JACYXC010000001.1"/>
</dbReference>
<dbReference type="InterPro" id="IPR021005">
    <property type="entry name" value="Znf_CGNR"/>
</dbReference>
<keyword evidence="3" id="KW-1185">Reference proteome</keyword>
<protein>
    <submittedName>
        <fullName evidence="2">CGNR zinc finger domain-containing protein</fullName>
    </submittedName>
</protein>
<accession>A0ABS0NI67</accession>
<evidence type="ECO:0000313" key="2">
    <source>
        <dbReference type="EMBL" id="MBH5334861.1"/>
    </source>
</evidence>
<reference evidence="2 3" key="1">
    <citation type="submission" date="2020-09" db="EMBL/GenBank/DDBJ databases">
        <title>Biosynthesis of the nuclear factor of activated T cells inhibitor NFAT-133 and its congeners in Streptomyces pactum.</title>
        <authorList>
            <person name="Zhou W."/>
            <person name="Posri P."/>
            <person name="Abugrain M.E."/>
            <person name="Weisberg A.J."/>
            <person name="Chang J.H."/>
            <person name="Mahmud T."/>
        </authorList>
    </citation>
    <scope>NUCLEOTIDE SEQUENCE [LARGE SCALE GENOMIC DNA]</scope>
    <source>
        <strain evidence="2 3">ATCC 27456</strain>
    </source>
</reference>
<dbReference type="Gene3D" id="1.10.3300.10">
    <property type="entry name" value="Jann2411-like domain"/>
    <property type="match status" value="1"/>
</dbReference>
<dbReference type="Pfam" id="PF11706">
    <property type="entry name" value="zf-CGNR"/>
    <property type="match status" value="1"/>
</dbReference>